<dbReference type="Proteomes" id="UP000037122">
    <property type="component" value="Unassembled WGS sequence"/>
</dbReference>
<dbReference type="EMBL" id="LGST01000020">
    <property type="protein sequence ID" value="KND99951.1"/>
    <property type="molecule type" value="Genomic_DNA"/>
</dbReference>
<sequence length="71" mass="7850">MDQGGQFLRTCSLLRSAFSGQSIPCRLLATLFTAASSEKTDVSTMIKHGEQKLIVHKEKRIIGVEQSLFPI</sequence>
<protein>
    <submittedName>
        <fullName evidence="1">Uncharacterized protein</fullName>
    </submittedName>
</protein>
<dbReference type="AlphaFoldDB" id="A0A0L0P0Q2"/>
<comment type="caution">
    <text evidence="1">The sequence shown here is derived from an EMBL/GenBank/DDBJ whole genome shotgun (WGS) entry which is preliminary data.</text>
</comment>
<gene>
    <name evidence="1" type="ORF">QG37_02888</name>
</gene>
<dbReference type="VEuPathDB" id="FungiDB:QG37_02888"/>
<proteinExistence type="predicted"/>
<name>A0A0L0P0Q2_CANAR</name>
<evidence type="ECO:0000313" key="2">
    <source>
        <dbReference type="Proteomes" id="UP000037122"/>
    </source>
</evidence>
<reference evidence="2" key="1">
    <citation type="journal article" date="2015" name="BMC Genomics">
        <title>Draft genome of a commonly misdiagnosed multidrug resistant pathogen Candida auris.</title>
        <authorList>
            <person name="Chatterjee S."/>
            <person name="Alampalli S.V."/>
            <person name="Nageshan R.K."/>
            <person name="Chettiar S.T."/>
            <person name="Joshi S."/>
            <person name="Tatu U.S."/>
        </authorList>
    </citation>
    <scope>NUCLEOTIDE SEQUENCE [LARGE SCALE GENOMIC DNA]</scope>
    <source>
        <strain evidence="2">6684</strain>
    </source>
</reference>
<organism evidence="1 2">
    <name type="scientific">Candidozyma auris</name>
    <name type="common">Yeast</name>
    <name type="synonym">Candida auris</name>
    <dbReference type="NCBI Taxonomy" id="498019"/>
    <lineage>
        <taxon>Eukaryota</taxon>
        <taxon>Fungi</taxon>
        <taxon>Dikarya</taxon>
        <taxon>Ascomycota</taxon>
        <taxon>Saccharomycotina</taxon>
        <taxon>Pichiomycetes</taxon>
        <taxon>Metschnikowiaceae</taxon>
        <taxon>Candidozyma</taxon>
    </lineage>
</organism>
<accession>A0A0L0P0Q2</accession>
<evidence type="ECO:0000313" key="1">
    <source>
        <dbReference type="EMBL" id="KND99951.1"/>
    </source>
</evidence>